<feature type="chain" id="PRO_5004214436" description="Secreted protein" evidence="1">
    <location>
        <begin position="28"/>
        <end position="107"/>
    </location>
</feature>
<keyword evidence="1" id="KW-0732">Signal</keyword>
<evidence type="ECO:0000313" key="2">
    <source>
        <dbReference type="EMBL" id="ABA96863.1"/>
    </source>
</evidence>
<name>Q2QV84_ORYSJ</name>
<dbReference type="EMBL" id="DP000011">
    <property type="protein sequence ID" value="ABA96863.1"/>
    <property type="molecule type" value="Genomic_DNA"/>
</dbReference>
<evidence type="ECO:0008006" key="3">
    <source>
        <dbReference type="Google" id="ProtNLM"/>
    </source>
</evidence>
<evidence type="ECO:0000256" key="1">
    <source>
        <dbReference type="SAM" id="SignalP"/>
    </source>
</evidence>
<organism evidence="2">
    <name type="scientific">Oryza sativa subsp. japonica</name>
    <name type="common">Rice</name>
    <dbReference type="NCBI Taxonomy" id="39947"/>
    <lineage>
        <taxon>Eukaryota</taxon>
        <taxon>Viridiplantae</taxon>
        <taxon>Streptophyta</taxon>
        <taxon>Embryophyta</taxon>
        <taxon>Tracheophyta</taxon>
        <taxon>Spermatophyta</taxon>
        <taxon>Magnoliopsida</taxon>
        <taxon>Liliopsida</taxon>
        <taxon>Poales</taxon>
        <taxon>Poaceae</taxon>
        <taxon>BOP clade</taxon>
        <taxon>Oryzoideae</taxon>
        <taxon>Oryzeae</taxon>
        <taxon>Oryzinae</taxon>
        <taxon>Oryza</taxon>
        <taxon>Oryza sativa</taxon>
    </lineage>
</organism>
<protein>
    <recommendedName>
        <fullName evidence="3">Secreted protein</fullName>
    </recommendedName>
</protein>
<reference evidence="2" key="3">
    <citation type="submission" date="2006-01" db="EMBL/GenBank/DDBJ databases">
        <authorList>
            <person name="Buell R."/>
        </authorList>
    </citation>
    <scope>NUCLEOTIDE SEQUENCE</scope>
</reference>
<sequence>MAKGVGVAKPLLLQPLTLCLIGTMAKGKACGETSSPVALDAVPYWHYGEGQGLAKPLRPQPLTPCLIGTMAKGVGVAKPLRPQPLTPCLIGTMAKGVGGRNLFALSP</sequence>
<proteinExistence type="predicted"/>
<dbReference type="AlphaFoldDB" id="Q2QV84"/>
<reference evidence="2" key="2">
    <citation type="submission" date="2005-04" db="EMBL/GenBank/DDBJ databases">
        <authorList>
            <person name="Buell C.R."/>
            <person name="Wing R.A."/>
            <person name="McCombie W.A."/>
            <person name="Ouyang S."/>
        </authorList>
    </citation>
    <scope>NUCLEOTIDE SEQUENCE</scope>
</reference>
<feature type="signal peptide" evidence="1">
    <location>
        <begin position="1"/>
        <end position="27"/>
    </location>
</feature>
<accession>Q2QV84</accession>
<reference evidence="2" key="1">
    <citation type="journal article" date="2005" name="BMC Biol.">
        <title>The sequence of rice chromosomes 11 and 12, rich in disease resistance genes and recent gene duplications.</title>
        <authorList>
            <consortium name="The rice chromosomes 11 and 12 sequencing consortia"/>
        </authorList>
    </citation>
    <scope>NUCLEOTIDE SEQUENCE [LARGE SCALE GENOMIC DNA]</scope>
</reference>
<gene>
    <name evidence="2" type="ordered locus">LOC_Os12g13690</name>
</gene>